<gene>
    <name evidence="3" type="ORF">KVG96_22085</name>
</gene>
<feature type="transmembrane region" description="Helical" evidence="2">
    <location>
        <begin position="6"/>
        <end position="21"/>
    </location>
</feature>
<keyword evidence="2" id="KW-0812">Transmembrane</keyword>
<accession>A0ABS6PKU9</accession>
<evidence type="ECO:0000256" key="2">
    <source>
        <dbReference type="SAM" id="Phobius"/>
    </source>
</evidence>
<organism evidence="3 4">
    <name type="scientific">Pseudomonas ekonensis</name>
    <dbReference type="NCBI Taxonomy" id="2842353"/>
    <lineage>
        <taxon>Bacteria</taxon>
        <taxon>Pseudomonadati</taxon>
        <taxon>Pseudomonadota</taxon>
        <taxon>Gammaproteobacteria</taxon>
        <taxon>Pseudomonadales</taxon>
        <taxon>Pseudomonadaceae</taxon>
        <taxon>Pseudomonas</taxon>
    </lineage>
</organism>
<dbReference type="EMBL" id="JAHSTS010000002">
    <property type="protein sequence ID" value="MBV4460652.1"/>
    <property type="molecule type" value="Genomic_DNA"/>
</dbReference>
<evidence type="ECO:0000256" key="1">
    <source>
        <dbReference type="SAM" id="MobiDB-lite"/>
    </source>
</evidence>
<sequence>MGPLNWIIAALGVLYLTAWIFEKTPLQHFLNTCCWSKAGAGDLTPIAPKAQQDELDRLYLILYTPRVSMTGSARPASDDGPSGLKFVSAVESLTIDLPGAEPGGVYLELSMIGDPIDTQGYRHLIKNSPTNSYKAPRPWRDLVPHWLAGSQCGWIPIKEGQGLRLSGPFKELANVLGSPPSTVSFRLRYRTPLTGLLGARTFIGGERGLAFTLNYDTGVVALRGDPTPELDRVPNYPLGDGHPGALYLQPKDKR</sequence>
<keyword evidence="4" id="KW-1185">Reference proteome</keyword>
<reference evidence="3 4" key="1">
    <citation type="submission" date="2021-06" db="EMBL/GenBank/DDBJ databases">
        <title>Updating the genus Pseudomonas: Description of 43 new species and partition of the Pseudomonas putida group.</title>
        <authorList>
            <person name="Girard L."/>
            <person name="Lood C."/>
            <person name="Vandamme P."/>
            <person name="Rokni-Zadeh H."/>
            <person name="Van Noort V."/>
            <person name="Hofte M."/>
            <person name="Lavigne R."/>
            <person name="De Mot R."/>
        </authorList>
    </citation>
    <scope>NUCLEOTIDE SEQUENCE [LARGE SCALE GENOMIC DNA]</scope>
    <source>
        <strain evidence="3 4">COR58</strain>
    </source>
</reference>
<proteinExistence type="predicted"/>
<keyword evidence="2" id="KW-0472">Membrane</keyword>
<name>A0ABS6PKU9_9PSED</name>
<dbReference type="Proteomes" id="UP000765224">
    <property type="component" value="Unassembled WGS sequence"/>
</dbReference>
<keyword evidence="2" id="KW-1133">Transmembrane helix</keyword>
<evidence type="ECO:0000313" key="3">
    <source>
        <dbReference type="EMBL" id="MBV4460652.1"/>
    </source>
</evidence>
<protein>
    <submittedName>
        <fullName evidence="3">Uncharacterized protein</fullName>
    </submittedName>
</protein>
<comment type="caution">
    <text evidence="3">The sequence shown here is derived from an EMBL/GenBank/DDBJ whole genome shotgun (WGS) entry which is preliminary data.</text>
</comment>
<feature type="region of interest" description="Disordered" evidence="1">
    <location>
        <begin position="231"/>
        <end position="254"/>
    </location>
</feature>
<evidence type="ECO:0000313" key="4">
    <source>
        <dbReference type="Proteomes" id="UP000765224"/>
    </source>
</evidence>